<dbReference type="PANTHER" id="PTHR19375">
    <property type="entry name" value="HEAT SHOCK PROTEIN 70KDA"/>
    <property type="match status" value="1"/>
</dbReference>
<dbReference type="Gene3D" id="2.60.34.10">
    <property type="entry name" value="Substrate Binding Domain Of DNAk, Chain A, domain 1"/>
    <property type="match status" value="1"/>
</dbReference>
<protein>
    <submittedName>
        <fullName evidence="6">Heat shock protein 70</fullName>
    </submittedName>
</protein>
<dbReference type="Gene3D" id="1.20.1270.10">
    <property type="match status" value="1"/>
</dbReference>
<dbReference type="PROSITE" id="PS01036">
    <property type="entry name" value="HSP70_3"/>
    <property type="match status" value="1"/>
</dbReference>
<evidence type="ECO:0000256" key="4">
    <source>
        <dbReference type="RuleBase" id="RU003322"/>
    </source>
</evidence>
<dbReference type="Pfam" id="PF00012">
    <property type="entry name" value="HSP70"/>
    <property type="match status" value="1"/>
</dbReference>
<dbReference type="InterPro" id="IPR029047">
    <property type="entry name" value="HSP70_peptide-bd_sf"/>
</dbReference>
<accession>A0A914DY08</accession>
<dbReference type="GO" id="GO:0005524">
    <property type="term" value="F:ATP binding"/>
    <property type="evidence" value="ECO:0007669"/>
    <property type="project" value="UniProtKB-KW"/>
</dbReference>
<evidence type="ECO:0000313" key="6">
    <source>
        <dbReference type="WBParaSite" id="ACRNAN_scaffold4547.g28229.t1"/>
    </source>
</evidence>
<dbReference type="FunFam" id="3.30.420.40:FF:000545">
    <property type="entry name" value="Endoplasmic reticulum chaperone BiP"/>
    <property type="match status" value="1"/>
</dbReference>
<evidence type="ECO:0000313" key="5">
    <source>
        <dbReference type="Proteomes" id="UP000887540"/>
    </source>
</evidence>
<dbReference type="FunFam" id="3.30.30.30:FF:000005">
    <property type="entry name" value="Heat shock protein ssb1"/>
    <property type="match status" value="1"/>
</dbReference>
<keyword evidence="5" id="KW-1185">Reference proteome</keyword>
<dbReference type="Gene3D" id="3.90.640.10">
    <property type="entry name" value="Actin, Chain A, domain 4"/>
    <property type="match status" value="1"/>
</dbReference>
<dbReference type="SUPFAM" id="SSF100920">
    <property type="entry name" value="Heat shock protein 70kD (HSP70), peptide-binding domain"/>
    <property type="match status" value="1"/>
</dbReference>
<dbReference type="SUPFAM" id="SSF53067">
    <property type="entry name" value="Actin-like ATPase domain"/>
    <property type="match status" value="2"/>
</dbReference>
<keyword evidence="3 4" id="KW-0067">ATP-binding</keyword>
<keyword evidence="2 4" id="KW-0547">Nucleotide-binding</keyword>
<dbReference type="AlphaFoldDB" id="A0A914DY08"/>
<dbReference type="GO" id="GO:0006950">
    <property type="term" value="P:response to stress"/>
    <property type="evidence" value="ECO:0007669"/>
    <property type="project" value="UniProtKB-ARBA"/>
</dbReference>
<dbReference type="WBParaSite" id="ACRNAN_scaffold4547.g28229.t1">
    <property type="protein sequence ID" value="ACRNAN_scaffold4547.g28229.t1"/>
    <property type="gene ID" value="ACRNAN_scaffold4547.g28229"/>
</dbReference>
<dbReference type="Proteomes" id="UP000887540">
    <property type="component" value="Unplaced"/>
</dbReference>
<evidence type="ECO:0000256" key="3">
    <source>
        <dbReference type="ARBA" id="ARBA00022840"/>
    </source>
</evidence>
<evidence type="ECO:0000256" key="1">
    <source>
        <dbReference type="ARBA" id="ARBA00007381"/>
    </source>
</evidence>
<sequence>MGDMKRLIGKDWGDQNVENNMKYWTFKVTDNENLPVVNVQHGDQPSIFPEKVSTEVLKKMKETVARVASKEITKVVITVPAYFNQLQRQATKDAAHVAGLEVLELITEPAAAAYAYGFGRQKFTDDNLLVKPSYHLILDLGGGTFDVVIVKVNAGQFKVVSIGRDTHLGGRDFDNLLMDYCTKEIHEKYKEECFNNLQKRQKLLAEVIKAKENLSTADSTEIFLGSIVNDIDAKLVITRETFDKISSELYKKIKDLTKQVLSDVFMVPNDIHEVLLIGGSSRIPAVRALLVKMFPVKFLNDTSHVDEAVAYGAALRAAQLSTPTNKEVPNITLIEATQLSLSVNVSGNRAHVIIKRNQRVPVSNTITLYTTKEHPTINVYEGERPIINLNHHNLLGSLEIDRIVGSQKFDITLELERSGILTVKAQYQDKDKNIKIEPKKIDYNQKKADDQRIEQMLHEEKMFREEDTVEYELQTSKTDLQFSIEQLEYKLKHKKKSLFSRSKKSKQICEDTKKWLNENPMATCEMFNQHYEKIDTLLKKLKFKIK</sequence>
<dbReference type="FunFam" id="3.90.640.10:FF:000003">
    <property type="entry name" value="Molecular chaperone DnaK"/>
    <property type="match status" value="1"/>
</dbReference>
<dbReference type="Gene3D" id="3.30.420.40">
    <property type="match status" value="2"/>
</dbReference>
<reference evidence="6" key="1">
    <citation type="submission" date="2022-11" db="UniProtKB">
        <authorList>
            <consortium name="WormBaseParasite"/>
        </authorList>
    </citation>
    <scope>IDENTIFICATION</scope>
</reference>
<dbReference type="InterPro" id="IPR043129">
    <property type="entry name" value="ATPase_NBD"/>
</dbReference>
<proteinExistence type="inferred from homology"/>
<dbReference type="InterPro" id="IPR018181">
    <property type="entry name" value="Heat_shock_70_CS"/>
</dbReference>
<dbReference type="GO" id="GO:0140662">
    <property type="term" value="F:ATP-dependent protein folding chaperone"/>
    <property type="evidence" value="ECO:0007669"/>
    <property type="project" value="InterPro"/>
</dbReference>
<organism evidence="5 6">
    <name type="scientific">Acrobeloides nanus</name>
    <dbReference type="NCBI Taxonomy" id="290746"/>
    <lineage>
        <taxon>Eukaryota</taxon>
        <taxon>Metazoa</taxon>
        <taxon>Ecdysozoa</taxon>
        <taxon>Nematoda</taxon>
        <taxon>Chromadorea</taxon>
        <taxon>Rhabditida</taxon>
        <taxon>Tylenchina</taxon>
        <taxon>Cephalobomorpha</taxon>
        <taxon>Cephaloboidea</taxon>
        <taxon>Cephalobidae</taxon>
        <taxon>Acrobeloides</taxon>
    </lineage>
</organism>
<dbReference type="InterPro" id="IPR013126">
    <property type="entry name" value="Hsp_70_fam"/>
</dbReference>
<dbReference type="PRINTS" id="PR00301">
    <property type="entry name" value="HEATSHOCK70"/>
</dbReference>
<name>A0A914DY08_9BILA</name>
<comment type="similarity">
    <text evidence="1 4">Belongs to the heat shock protein 70 family.</text>
</comment>
<dbReference type="InterPro" id="IPR029048">
    <property type="entry name" value="HSP70_C_sf"/>
</dbReference>
<evidence type="ECO:0000256" key="2">
    <source>
        <dbReference type="ARBA" id="ARBA00022741"/>
    </source>
</evidence>